<evidence type="ECO:0000313" key="3">
    <source>
        <dbReference type="Proteomes" id="UP000191448"/>
    </source>
</evidence>
<dbReference type="RefSeq" id="WP_158082742.1">
    <property type="nucleotide sequence ID" value="NZ_LTAY01000081.1"/>
</dbReference>
<protein>
    <submittedName>
        <fullName evidence="2">Uncharacterized protein</fullName>
    </submittedName>
</protein>
<feature type="region of interest" description="Disordered" evidence="1">
    <location>
        <begin position="36"/>
        <end position="58"/>
    </location>
</feature>
<organism evidence="2 3">
    <name type="scientific">Clostridium thermobutyricum DSM 4928</name>
    <dbReference type="NCBI Taxonomy" id="1121339"/>
    <lineage>
        <taxon>Bacteria</taxon>
        <taxon>Bacillati</taxon>
        <taxon>Bacillota</taxon>
        <taxon>Clostridia</taxon>
        <taxon>Eubacteriales</taxon>
        <taxon>Clostridiaceae</taxon>
        <taxon>Clostridium</taxon>
    </lineage>
</organism>
<name>A0A1V4SRL1_9CLOT</name>
<gene>
    <name evidence="2" type="ORF">CLTHE_27230</name>
</gene>
<proteinExistence type="predicted"/>
<dbReference type="Proteomes" id="UP000191448">
    <property type="component" value="Unassembled WGS sequence"/>
</dbReference>
<feature type="compositionally biased region" description="Basic and acidic residues" evidence="1">
    <location>
        <begin position="48"/>
        <end position="58"/>
    </location>
</feature>
<evidence type="ECO:0000313" key="2">
    <source>
        <dbReference type="EMBL" id="OPX46502.1"/>
    </source>
</evidence>
<dbReference type="AlphaFoldDB" id="A0A1V4SRL1"/>
<accession>A0A1V4SRL1</accession>
<dbReference type="EMBL" id="LTAY01000081">
    <property type="protein sequence ID" value="OPX46502.1"/>
    <property type="molecule type" value="Genomic_DNA"/>
</dbReference>
<comment type="caution">
    <text evidence="2">The sequence shown here is derived from an EMBL/GenBank/DDBJ whole genome shotgun (WGS) entry which is preliminary data.</text>
</comment>
<sequence length="58" mass="6614">MKIDKKFMLIIVALILLISAKIIIVKKTKNINQNNQTPAQKSATLYPTEKDAQEHSYN</sequence>
<evidence type="ECO:0000256" key="1">
    <source>
        <dbReference type="SAM" id="MobiDB-lite"/>
    </source>
</evidence>
<reference evidence="2 3" key="1">
    <citation type="submission" date="2016-02" db="EMBL/GenBank/DDBJ databases">
        <title>Genome sequence of Clostridium thermobutyricum DSM 4928.</title>
        <authorList>
            <person name="Poehlein A."/>
            <person name="Daniel R."/>
        </authorList>
    </citation>
    <scope>NUCLEOTIDE SEQUENCE [LARGE SCALE GENOMIC DNA]</scope>
    <source>
        <strain evidence="2 3">DSM 4928</strain>
    </source>
</reference>